<evidence type="ECO:0000313" key="3">
    <source>
        <dbReference type="Proteomes" id="UP000062519"/>
    </source>
</evidence>
<organism evidence="2 3">
    <name type="scientific">Burkholderia mayonis</name>
    <dbReference type="NCBI Taxonomy" id="1385591"/>
    <lineage>
        <taxon>Bacteria</taxon>
        <taxon>Pseudomonadati</taxon>
        <taxon>Pseudomonadota</taxon>
        <taxon>Betaproteobacteria</taxon>
        <taxon>Burkholderiales</taxon>
        <taxon>Burkholderiaceae</taxon>
        <taxon>Burkholderia</taxon>
        <taxon>pseudomallei group</taxon>
    </lineage>
</organism>
<dbReference type="AlphaFoldDB" id="A0A1B4FH47"/>
<feature type="compositionally biased region" description="Basic and acidic residues" evidence="1">
    <location>
        <begin position="13"/>
        <end position="46"/>
    </location>
</feature>
<dbReference type="EMBL" id="CP013386">
    <property type="protein sequence ID" value="AOJ02979.1"/>
    <property type="molecule type" value="Genomic_DNA"/>
</dbReference>
<name>A0A1B4FH47_9BURK</name>
<evidence type="ECO:0000313" key="2">
    <source>
        <dbReference type="EMBL" id="AOJ02979.1"/>
    </source>
</evidence>
<keyword evidence="3" id="KW-1185">Reference proteome</keyword>
<accession>A0A1B4FH47</accession>
<proteinExistence type="predicted"/>
<dbReference type="Proteomes" id="UP000062519">
    <property type="component" value="Chromosome 1"/>
</dbReference>
<protein>
    <submittedName>
        <fullName evidence="2">Uncharacterized protein</fullName>
    </submittedName>
</protein>
<feature type="region of interest" description="Disordered" evidence="1">
    <location>
        <begin position="1"/>
        <end position="54"/>
    </location>
</feature>
<reference evidence="2 3" key="1">
    <citation type="submission" date="2015-12" db="EMBL/GenBank/DDBJ databases">
        <title>Diversity of Burkholderia near neighbor genomes.</title>
        <authorList>
            <person name="Sahl J."/>
            <person name="Wagner D."/>
            <person name="Keim P."/>
        </authorList>
    </citation>
    <scope>NUCLEOTIDE SEQUENCE [LARGE SCALE GENOMIC DNA]</scope>
    <source>
        <strain evidence="2 3">BDU6</strain>
    </source>
</reference>
<gene>
    <name evidence="2" type="ORF">WS70_15045</name>
</gene>
<dbReference type="KEGG" id="buu:WS70_15045"/>
<evidence type="ECO:0000256" key="1">
    <source>
        <dbReference type="SAM" id="MobiDB-lite"/>
    </source>
</evidence>
<feature type="region of interest" description="Disordered" evidence="1">
    <location>
        <begin position="72"/>
        <end position="91"/>
    </location>
</feature>
<sequence>MRRVGGAFSEGGAKTRAEKSRPRQASGDERSRRGERGAKAKDVSDMHRRRAAPFISRETGCERFAEINGIASTRAAGATKTRASPSRARRY</sequence>